<dbReference type="PANTHER" id="PTHR30408:SF13">
    <property type="entry name" value="TYPE I RESTRICTION ENZYME HINDI SPECIFICITY SUBUNIT"/>
    <property type="match status" value="1"/>
</dbReference>
<proteinExistence type="inferred from homology"/>
<dbReference type="GO" id="GO:0009307">
    <property type="term" value="P:DNA restriction-modification system"/>
    <property type="evidence" value="ECO:0007669"/>
    <property type="project" value="UniProtKB-KW"/>
</dbReference>
<name>A0A0W0X0P3_9GAMM</name>
<sequence length="438" mass="49753">MSSKWNEFKLENLACSFAMGPFGSNIKASNFVNQGVPVIRGSNLNFDKFVDGEFVYLTDEKADQLKSSVCYPGDLVFTHRGTIGQVGLIPKGKYKRYVISQSGMRLSVDKEKVDEHFLFYFFKSPKGQFELLKNKSQVGVPAISSPLTSLKAIKLKIPDLKVQRKIVQTLSSLDDKIELNKKINQTLESIAQTIFKSWFVDFDPVHAKANAQSEDEHDTIAKELGISREILDLFPSEFEESELGLIPKGWRPTKIENYIEILDSKRVPLSKNEREKRKGNVPYYGATSIMDYIDDFLFDEPLTLIGEDGSVVKEDGTPFTQYIWGKSWVNNHAHVLKAKKNLSTEGIYILFKDTNVSSYVTGAVQPKINQNNLKRIPILEPSNHLYGEFSKFIDPLFSMVRIRTDETLQLCKLRDYLLPKLLSGEIDVSNLNLEPEND</sequence>
<dbReference type="Pfam" id="PF01420">
    <property type="entry name" value="Methylase_S"/>
    <property type="match status" value="2"/>
</dbReference>
<feature type="domain" description="Type I restriction modification DNA specificity" evidence="4">
    <location>
        <begin position="4"/>
        <end position="188"/>
    </location>
</feature>
<gene>
    <name evidence="5" type="ORF">Loak_1836</name>
</gene>
<keyword evidence="2" id="KW-0680">Restriction system</keyword>
<reference evidence="5 6" key="1">
    <citation type="submission" date="2015-11" db="EMBL/GenBank/DDBJ databases">
        <title>Genomic analysis of 38 Legionella species identifies large and diverse effector repertoires.</title>
        <authorList>
            <person name="Burstein D."/>
            <person name="Amaro F."/>
            <person name="Zusman T."/>
            <person name="Lifshitz Z."/>
            <person name="Cohen O."/>
            <person name="Gilbert J.A."/>
            <person name="Pupko T."/>
            <person name="Shuman H.A."/>
            <person name="Segal G."/>
        </authorList>
    </citation>
    <scope>NUCLEOTIDE SEQUENCE [LARGE SCALE GENOMIC DNA]</scope>
    <source>
        <strain evidence="5 6">Oak Ridge-10</strain>
    </source>
</reference>
<dbReference type="PANTHER" id="PTHR30408">
    <property type="entry name" value="TYPE-1 RESTRICTION ENZYME ECOKI SPECIFICITY PROTEIN"/>
    <property type="match status" value="1"/>
</dbReference>
<dbReference type="PATRIC" id="fig|29423.5.peg.1924"/>
<evidence type="ECO:0000256" key="1">
    <source>
        <dbReference type="ARBA" id="ARBA00010923"/>
    </source>
</evidence>
<dbReference type="InterPro" id="IPR000055">
    <property type="entry name" value="Restrct_endonuc_typeI_TRD"/>
</dbReference>
<comment type="caution">
    <text evidence="5">The sequence shown here is derived from an EMBL/GenBank/DDBJ whole genome shotgun (WGS) entry which is preliminary data.</text>
</comment>
<accession>A0A0W0X0P3</accession>
<dbReference type="AlphaFoldDB" id="A0A0W0X0P3"/>
<comment type="similarity">
    <text evidence="1">Belongs to the type-I restriction system S methylase family.</text>
</comment>
<dbReference type="InterPro" id="IPR044946">
    <property type="entry name" value="Restrct_endonuc_typeI_TRD_sf"/>
</dbReference>
<dbReference type="Gene3D" id="3.90.220.20">
    <property type="entry name" value="DNA methylase specificity domains"/>
    <property type="match status" value="2"/>
</dbReference>
<dbReference type="SUPFAM" id="SSF116734">
    <property type="entry name" value="DNA methylase specificity domain"/>
    <property type="match status" value="2"/>
</dbReference>
<evidence type="ECO:0000313" key="6">
    <source>
        <dbReference type="Proteomes" id="UP000054858"/>
    </source>
</evidence>
<evidence type="ECO:0000256" key="2">
    <source>
        <dbReference type="ARBA" id="ARBA00022747"/>
    </source>
</evidence>
<protein>
    <submittedName>
        <fullName evidence="5">Type I restriction modification DNA specificity domain protein</fullName>
    </submittedName>
</protein>
<evidence type="ECO:0000256" key="3">
    <source>
        <dbReference type="ARBA" id="ARBA00023125"/>
    </source>
</evidence>
<evidence type="ECO:0000259" key="4">
    <source>
        <dbReference type="Pfam" id="PF01420"/>
    </source>
</evidence>
<dbReference type="CDD" id="cd17262">
    <property type="entry name" value="RMtype1_S_Aco12261I-TRD2-CR2"/>
    <property type="match status" value="1"/>
</dbReference>
<dbReference type="EMBL" id="LNYP01000029">
    <property type="protein sequence ID" value="KTD38160.1"/>
    <property type="molecule type" value="Genomic_DNA"/>
</dbReference>
<dbReference type="RefSeq" id="WP_025384747.1">
    <property type="nucleotide sequence ID" value="NZ_LCUA01000003.1"/>
</dbReference>
<dbReference type="InterPro" id="IPR052021">
    <property type="entry name" value="Type-I_RS_S_subunit"/>
</dbReference>
<feature type="domain" description="Type I restriction modification DNA specificity" evidence="4">
    <location>
        <begin position="247"/>
        <end position="383"/>
    </location>
</feature>
<evidence type="ECO:0000313" key="5">
    <source>
        <dbReference type="EMBL" id="KTD38160.1"/>
    </source>
</evidence>
<dbReference type="GO" id="GO:0003677">
    <property type="term" value="F:DNA binding"/>
    <property type="evidence" value="ECO:0007669"/>
    <property type="project" value="UniProtKB-KW"/>
</dbReference>
<keyword evidence="3" id="KW-0238">DNA-binding</keyword>
<dbReference type="Proteomes" id="UP000054858">
    <property type="component" value="Unassembled WGS sequence"/>
</dbReference>
<organism evidence="5 6">
    <name type="scientific">Legionella oakridgensis</name>
    <dbReference type="NCBI Taxonomy" id="29423"/>
    <lineage>
        <taxon>Bacteria</taxon>
        <taxon>Pseudomonadati</taxon>
        <taxon>Pseudomonadota</taxon>
        <taxon>Gammaproteobacteria</taxon>
        <taxon>Legionellales</taxon>
        <taxon>Legionellaceae</taxon>
        <taxon>Legionella</taxon>
    </lineage>
</organism>